<feature type="transmembrane region" description="Helical" evidence="1">
    <location>
        <begin position="243"/>
        <end position="263"/>
    </location>
</feature>
<keyword evidence="4" id="KW-1185">Reference proteome</keyword>
<sequence>MLTDLNSFNQKSVYTLLRVWLFYILSVAILLFTSRLTKSLPTTIANLLSIALASLLTVGLVVVFARWEKLRLAYVGLKPGRQSANRFVTGYVIGASMAVMQACFVLLFGHLRLIFNPHMTAAEIGLSALLYLLVACREELVFRAYALRSLSYSMTSAIALLIILVIFISEHVLAGMGWTMALVGSGLGGLLFGISALKTRGLALPVGLHSAWNFGQWMMGFKNKNGIWEAVVEKGYEAKTETIGLVAFAGVMILAIAAVSLFYTGKNKLGRL</sequence>
<keyword evidence="1" id="KW-0472">Membrane</keyword>
<dbReference type="PANTHER" id="PTHR39430:SF1">
    <property type="entry name" value="PROTEASE"/>
    <property type="match status" value="1"/>
</dbReference>
<dbReference type="RefSeq" id="WP_100986234.1">
    <property type="nucleotide sequence ID" value="NZ_CP025096.1"/>
</dbReference>
<evidence type="ECO:0000256" key="1">
    <source>
        <dbReference type="SAM" id="Phobius"/>
    </source>
</evidence>
<organism evidence="3 4">
    <name type="scientific">Spirosoma pollinicola</name>
    <dbReference type="NCBI Taxonomy" id="2057025"/>
    <lineage>
        <taxon>Bacteria</taxon>
        <taxon>Pseudomonadati</taxon>
        <taxon>Bacteroidota</taxon>
        <taxon>Cytophagia</taxon>
        <taxon>Cytophagales</taxon>
        <taxon>Cytophagaceae</taxon>
        <taxon>Spirosoma</taxon>
    </lineage>
</organism>
<feature type="transmembrane region" description="Helical" evidence="1">
    <location>
        <begin position="175"/>
        <end position="197"/>
    </location>
</feature>
<evidence type="ECO:0000313" key="4">
    <source>
        <dbReference type="Proteomes" id="UP000232883"/>
    </source>
</evidence>
<feature type="domain" description="CAAX prenyl protease 2/Lysostaphin resistance protein A-like" evidence="2">
    <location>
        <begin position="125"/>
        <end position="214"/>
    </location>
</feature>
<proteinExistence type="predicted"/>
<dbReference type="KEGG" id="spir:CWM47_02650"/>
<dbReference type="GO" id="GO:0004175">
    <property type="term" value="F:endopeptidase activity"/>
    <property type="evidence" value="ECO:0007669"/>
    <property type="project" value="UniProtKB-ARBA"/>
</dbReference>
<dbReference type="GO" id="GO:0080120">
    <property type="term" value="P:CAAX-box protein maturation"/>
    <property type="evidence" value="ECO:0007669"/>
    <property type="project" value="UniProtKB-ARBA"/>
</dbReference>
<dbReference type="AlphaFoldDB" id="A0A2K8YT61"/>
<keyword evidence="1" id="KW-0812">Transmembrane</keyword>
<gene>
    <name evidence="3" type="ORF">CWM47_02650</name>
</gene>
<reference evidence="3 4" key="1">
    <citation type="submission" date="2017-11" db="EMBL/GenBank/DDBJ databases">
        <title>Taxonomic description and genome sequences of Spirosoma HA7 sp. nov., isolated from pollen microhabitat of Corylus avellana.</title>
        <authorList>
            <person name="Ambika Manirajan B."/>
            <person name="Suarez C."/>
            <person name="Ratering S."/>
            <person name="Geissler-Plaum R."/>
            <person name="Cardinale M."/>
            <person name="Sylvia S."/>
        </authorList>
    </citation>
    <scope>NUCLEOTIDE SEQUENCE [LARGE SCALE GENOMIC DNA]</scope>
    <source>
        <strain evidence="3 4">HA7</strain>
    </source>
</reference>
<dbReference type="InterPro" id="IPR003675">
    <property type="entry name" value="Rce1/LyrA-like_dom"/>
</dbReference>
<feature type="transmembrane region" description="Helical" evidence="1">
    <location>
        <begin position="88"/>
        <end position="108"/>
    </location>
</feature>
<dbReference type="PANTHER" id="PTHR39430">
    <property type="entry name" value="MEMBRANE-ASSOCIATED PROTEASE-RELATED"/>
    <property type="match status" value="1"/>
</dbReference>
<keyword evidence="3" id="KW-0378">Hydrolase</keyword>
<protein>
    <submittedName>
        <fullName evidence="3">CPBP family intramembrane metalloprotease</fullName>
    </submittedName>
</protein>
<evidence type="ECO:0000259" key="2">
    <source>
        <dbReference type="Pfam" id="PF02517"/>
    </source>
</evidence>
<keyword evidence="3" id="KW-0645">Protease</keyword>
<dbReference type="Proteomes" id="UP000232883">
    <property type="component" value="Chromosome"/>
</dbReference>
<keyword evidence="1" id="KW-1133">Transmembrane helix</keyword>
<evidence type="ECO:0000313" key="3">
    <source>
        <dbReference type="EMBL" id="AUD00811.1"/>
    </source>
</evidence>
<keyword evidence="3" id="KW-0482">Metalloprotease</keyword>
<accession>A0A2K8YT61</accession>
<feature type="transmembrane region" description="Helical" evidence="1">
    <location>
        <begin position="44"/>
        <end position="67"/>
    </location>
</feature>
<name>A0A2K8YT61_9BACT</name>
<feature type="transmembrane region" description="Helical" evidence="1">
    <location>
        <begin position="146"/>
        <end position="169"/>
    </location>
</feature>
<dbReference type="EMBL" id="CP025096">
    <property type="protein sequence ID" value="AUD00811.1"/>
    <property type="molecule type" value="Genomic_DNA"/>
</dbReference>
<dbReference type="Pfam" id="PF02517">
    <property type="entry name" value="Rce1-like"/>
    <property type="match status" value="1"/>
</dbReference>
<dbReference type="GO" id="GO:0008237">
    <property type="term" value="F:metallopeptidase activity"/>
    <property type="evidence" value="ECO:0007669"/>
    <property type="project" value="UniProtKB-KW"/>
</dbReference>
<feature type="transmembrane region" description="Helical" evidence="1">
    <location>
        <begin position="114"/>
        <end position="134"/>
    </location>
</feature>
<dbReference type="GO" id="GO:0006508">
    <property type="term" value="P:proteolysis"/>
    <property type="evidence" value="ECO:0007669"/>
    <property type="project" value="UniProtKB-KW"/>
</dbReference>
<dbReference type="OrthoDB" id="324900at2"/>
<feature type="transmembrane region" description="Helical" evidence="1">
    <location>
        <begin position="12"/>
        <end position="32"/>
    </location>
</feature>